<reference evidence="3" key="2">
    <citation type="submission" date="2020-11" db="EMBL/GenBank/DDBJ databases">
        <authorList>
            <person name="McCartney M.A."/>
            <person name="Auch B."/>
            <person name="Kono T."/>
            <person name="Mallez S."/>
            <person name="Becker A."/>
            <person name="Gohl D.M."/>
            <person name="Silverstein K.A.T."/>
            <person name="Koren S."/>
            <person name="Bechman K.B."/>
            <person name="Herman A."/>
            <person name="Abrahante J.E."/>
            <person name="Garbe J."/>
        </authorList>
    </citation>
    <scope>NUCLEOTIDE SEQUENCE</scope>
    <source>
        <strain evidence="3">Duluth1</strain>
        <tissue evidence="3">Whole animal</tissue>
    </source>
</reference>
<evidence type="ECO:0000313" key="3">
    <source>
        <dbReference type="EMBL" id="KAH3864123.1"/>
    </source>
</evidence>
<evidence type="ECO:0000256" key="1">
    <source>
        <dbReference type="SAM" id="MobiDB-lite"/>
    </source>
</evidence>
<proteinExistence type="predicted"/>
<comment type="caution">
    <text evidence="3">The sequence shown here is derived from an EMBL/GenBank/DDBJ whole genome shotgun (WGS) entry which is preliminary data.</text>
</comment>
<dbReference type="PANTHER" id="PTHR45737:SF6">
    <property type="entry name" value="VON WILLEBRAND FACTOR A DOMAIN-CONTAINING PROTEIN 5A"/>
    <property type="match status" value="1"/>
</dbReference>
<keyword evidence="4" id="KW-1185">Reference proteome</keyword>
<evidence type="ECO:0000259" key="2">
    <source>
        <dbReference type="PROSITE" id="PS51468"/>
    </source>
</evidence>
<feature type="region of interest" description="Disordered" evidence="1">
    <location>
        <begin position="1"/>
        <end position="25"/>
    </location>
</feature>
<feature type="domain" description="VIT" evidence="2">
    <location>
        <begin position="88"/>
        <end position="185"/>
    </location>
</feature>
<name>A0A9D4LUR3_DREPO</name>
<dbReference type="PROSITE" id="PS51468">
    <property type="entry name" value="VIT"/>
    <property type="match status" value="1"/>
</dbReference>
<gene>
    <name evidence="3" type="ORF">DPMN_027137</name>
</gene>
<dbReference type="EMBL" id="JAIWYP010000002">
    <property type="protein sequence ID" value="KAH3864123.1"/>
    <property type="molecule type" value="Genomic_DNA"/>
</dbReference>
<protein>
    <recommendedName>
        <fullName evidence="2">VIT domain-containing protein</fullName>
    </recommendedName>
</protein>
<accession>A0A9D4LUR3</accession>
<dbReference type="InterPro" id="IPR013694">
    <property type="entry name" value="VIT"/>
</dbReference>
<reference evidence="3" key="1">
    <citation type="journal article" date="2019" name="bioRxiv">
        <title>The Genome of the Zebra Mussel, Dreissena polymorpha: A Resource for Invasive Species Research.</title>
        <authorList>
            <person name="McCartney M.A."/>
            <person name="Auch B."/>
            <person name="Kono T."/>
            <person name="Mallez S."/>
            <person name="Zhang Y."/>
            <person name="Obille A."/>
            <person name="Becker A."/>
            <person name="Abrahante J.E."/>
            <person name="Garbe J."/>
            <person name="Badalamenti J.P."/>
            <person name="Herman A."/>
            <person name="Mangelson H."/>
            <person name="Liachko I."/>
            <person name="Sullivan S."/>
            <person name="Sone E.D."/>
            <person name="Koren S."/>
            <person name="Silverstein K.A.T."/>
            <person name="Beckman K.B."/>
            <person name="Gohl D.M."/>
        </authorList>
    </citation>
    <scope>NUCLEOTIDE SEQUENCE</scope>
    <source>
        <strain evidence="3">Duluth1</strain>
        <tissue evidence="3">Whole animal</tissue>
    </source>
</reference>
<sequence>MGEACRTHQTSSDTTRDRQPQTTKGRTTALHLGYLAKSTGETYNYNKNNIAGSTAAQRFTGIIIIIITITIPLTGLAVGDYFSTGNSGYYLQSCRDHSFGDITLKSVETSVTIKDCIADVVATLKYNNDESAPIYTVFTFPLGDTIGLYGFEASIDDRKIVTEVQEKNKVETSTYRASTCKVFVK</sequence>
<dbReference type="Proteomes" id="UP000828390">
    <property type="component" value="Unassembled WGS sequence"/>
</dbReference>
<dbReference type="Pfam" id="PF08487">
    <property type="entry name" value="VIT"/>
    <property type="match status" value="1"/>
</dbReference>
<evidence type="ECO:0000313" key="4">
    <source>
        <dbReference type="Proteomes" id="UP000828390"/>
    </source>
</evidence>
<dbReference type="AlphaFoldDB" id="A0A9D4LUR3"/>
<dbReference type="PANTHER" id="PTHR45737">
    <property type="entry name" value="VON WILLEBRAND FACTOR A DOMAIN-CONTAINING PROTEIN 5A"/>
    <property type="match status" value="1"/>
</dbReference>
<organism evidence="3 4">
    <name type="scientific">Dreissena polymorpha</name>
    <name type="common">Zebra mussel</name>
    <name type="synonym">Mytilus polymorpha</name>
    <dbReference type="NCBI Taxonomy" id="45954"/>
    <lineage>
        <taxon>Eukaryota</taxon>
        <taxon>Metazoa</taxon>
        <taxon>Spiralia</taxon>
        <taxon>Lophotrochozoa</taxon>
        <taxon>Mollusca</taxon>
        <taxon>Bivalvia</taxon>
        <taxon>Autobranchia</taxon>
        <taxon>Heteroconchia</taxon>
        <taxon>Euheterodonta</taxon>
        <taxon>Imparidentia</taxon>
        <taxon>Neoheterodontei</taxon>
        <taxon>Myida</taxon>
        <taxon>Dreissenoidea</taxon>
        <taxon>Dreissenidae</taxon>
        <taxon>Dreissena</taxon>
    </lineage>
</organism>